<dbReference type="FunCoup" id="A0A1D2VFC0">
    <property type="interactions" value="608"/>
</dbReference>
<dbReference type="UniPathway" id="UPA00135">
    <property type="reaction ID" value="UER00197"/>
</dbReference>
<dbReference type="InterPro" id="IPR015421">
    <property type="entry name" value="PyrdxlP-dep_Trfase_major"/>
</dbReference>
<dbReference type="EMBL" id="KV454482">
    <property type="protein sequence ID" value="ODV60378.1"/>
    <property type="molecule type" value="Genomic_DNA"/>
</dbReference>
<dbReference type="PANTHER" id="PTHR43247:SF1">
    <property type="entry name" value="PHOSPHOSERINE AMINOTRANSFERASE"/>
    <property type="match status" value="1"/>
</dbReference>
<dbReference type="PANTHER" id="PTHR43247">
    <property type="entry name" value="PHOSPHOSERINE AMINOTRANSFERASE"/>
    <property type="match status" value="1"/>
</dbReference>
<evidence type="ECO:0000259" key="13">
    <source>
        <dbReference type="Pfam" id="PF00266"/>
    </source>
</evidence>
<evidence type="ECO:0000256" key="9">
    <source>
        <dbReference type="ARBA" id="ARBA00023299"/>
    </source>
</evidence>
<keyword evidence="8" id="KW-0663">Pyridoxal phosphate</keyword>
<evidence type="ECO:0000313" key="14">
    <source>
        <dbReference type="EMBL" id="ODV60378.1"/>
    </source>
</evidence>
<feature type="domain" description="Aminotransferase class V" evidence="13">
    <location>
        <begin position="16"/>
        <end position="390"/>
    </location>
</feature>
<dbReference type="GeneID" id="30968244"/>
<dbReference type="SUPFAM" id="SSF53383">
    <property type="entry name" value="PLP-dependent transferases"/>
    <property type="match status" value="1"/>
</dbReference>
<evidence type="ECO:0000313" key="15">
    <source>
        <dbReference type="Proteomes" id="UP000095038"/>
    </source>
</evidence>
<comment type="pathway">
    <text evidence="2">Amino-acid biosynthesis; L-serine biosynthesis; L-serine from 3-phospho-D-glycerate: step 2/3.</text>
</comment>
<evidence type="ECO:0000256" key="7">
    <source>
        <dbReference type="ARBA" id="ARBA00022679"/>
    </source>
</evidence>
<comment type="catalytic activity">
    <reaction evidence="10">
        <text>4-(phosphooxy)-L-threonine + 2-oxoglutarate = (R)-3-hydroxy-2-oxo-4-phosphooxybutanoate + L-glutamate</text>
        <dbReference type="Rhea" id="RHEA:16573"/>
        <dbReference type="ChEBI" id="CHEBI:16810"/>
        <dbReference type="ChEBI" id="CHEBI:29985"/>
        <dbReference type="ChEBI" id="CHEBI:58452"/>
        <dbReference type="ChEBI" id="CHEBI:58538"/>
        <dbReference type="EC" id="2.6.1.52"/>
    </reaction>
</comment>
<evidence type="ECO:0000256" key="8">
    <source>
        <dbReference type="ARBA" id="ARBA00022898"/>
    </source>
</evidence>
<dbReference type="InterPro" id="IPR020578">
    <property type="entry name" value="Aminotrans_V_PyrdxlP_BS"/>
</dbReference>
<evidence type="ECO:0000256" key="6">
    <source>
        <dbReference type="ARBA" id="ARBA00022605"/>
    </source>
</evidence>
<dbReference type="NCBIfam" id="NF003764">
    <property type="entry name" value="PRK05355.1"/>
    <property type="match status" value="1"/>
</dbReference>
<dbReference type="Proteomes" id="UP000095038">
    <property type="component" value="Unassembled WGS sequence"/>
</dbReference>
<dbReference type="FunFam" id="3.40.640.10:FF:000010">
    <property type="entry name" value="Phosphoserine aminotransferase"/>
    <property type="match status" value="1"/>
</dbReference>
<evidence type="ECO:0000256" key="4">
    <source>
        <dbReference type="ARBA" id="ARBA00013030"/>
    </source>
</evidence>
<dbReference type="OrthoDB" id="1703350at2759"/>
<keyword evidence="9" id="KW-0718">Serine biosynthesis</keyword>
<dbReference type="RefSeq" id="XP_020046685.1">
    <property type="nucleotide sequence ID" value="XM_020194608.1"/>
</dbReference>
<sequence length="401" mass="44665">MASGRSLERSEAHYYGAGPALMPTEVLQQAAYDIINYCGEGVGVGEISHRSKLADDIINNTKKNIADLLSIPDNYEVFFMQGGGTTGFSSVATNLSSNFYKQNGDLGIRAKPYYIVNGTWSLKSFEEAKRLGLDAEVYYNVKQSNGKFDDYKTNSNKQLPKLNKDQVSYLYYCDNETVNGIEFPEPPKVESGINIVCDMSSNFLSKKVDVSKYGLIFAGAQKNVGLAGLTIYIIRKDLISQLNEKIDEEKKIMDKYHLPITPIANHFPTVIKNNSAYNTIPIFTLYILKLVTDKLIAEGGLENQQKLNNYKSEILYGVLDKYPKLFDLPVNTEARSNMNVVFRINGDGLESKFIEEAKNEGFTGLKGHRSVGGCRVSIYNAISKQSVEKLVAFIDKFAASQ</sequence>
<evidence type="ECO:0000256" key="3">
    <source>
        <dbReference type="ARBA" id="ARBA00006904"/>
    </source>
</evidence>
<dbReference type="AlphaFoldDB" id="A0A1D2VFC0"/>
<evidence type="ECO:0000256" key="1">
    <source>
        <dbReference type="ARBA" id="ARBA00001933"/>
    </source>
</evidence>
<dbReference type="HAMAP" id="MF_00160">
    <property type="entry name" value="SerC_aminotrans_5"/>
    <property type="match status" value="1"/>
</dbReference>
<dbReference type="PIRSF" id="PIRSF000525">
    <property type="entry name" value="SerC"/>
    <property type="match status" value="1"/>
</dbReference>
<dbReference type="InterPro" id="IPR015424">
    <property type="entry name" value="PyrdxlP-dep_Trfase"/>
</dbReference>
<protein>
    <recommendedName>
        <fullName evidence="4">phosphoserine transaminase</fullName>
        <ecNumber evidence="4">2.6.1.52</ecNumber>
    </recommendedName>
</protein>
<dbReference type="PROSITE" id="PS00595">
    <property type="entry name" value="AA_TRANSFER_CLASS_5"/>
    <property type="match status" value="1"/>
</dbReference>
<dbReference type="GO" id="GO:0004648">
    <property type="term" value="F:O-phospho-L-serine:2-oxoglutarate aminotransferase activity"/>
    <property type="evidence" value="ECO:0007669"/>
    <property type="project" value="UniProtKB-EC"/>
</dbReference>
<comment type="catalytic activity">
    <reaction evidence="11">
        <text>O-phospho-L-serine + 2-oxoglutarate = 3-phosphooxypyruvate + L-glutamate</text>
        <dbReference type="Rhea" id="RHEA:14329"/>
        <dbReference type="ChEBI" id="CHEBI:16810"/>
        <dbReference type="ChEBI" id="CHEBI:18110"/>
        <dbReference type="ChEBI" id="CHEBI:29985"/>
        <dbReference type="ChEBI" id="CHEBI:57524"/>
        <dbReference type="EC" id="2.6.1.52"/>
    </reaction>
</comment>
<dbReference type="Gene3D" id="3.40.640.10">
    <property type="entry name" value="Type I PLP-dependent aspartate aminotransferase-like (Major domain)"/>
    <property type="match status" value="1"/>
</dbReference>
<dbReference type="GO" id="GO:0009113">
    <property type="term" value="P:purine nucleobase biosynthetic process"/>
    <property type="evidence" value="ECO:0007669"/>
    <property type="project" value="EnsemblFungi"/>
</dbReference>
<dbReference type="Pfam" id="PF00266">
    <property type="entry name" value="Aminotran_5"/>
    <property type="match status" value="1"/>
</dbReference>
<organism evidence="14 15">
    <name type="scientific">Ascoidea rubescens DSM 1968</name>
    <dbReference type="NCBI Taxonomy" id="1344418"/>
    <lineage>
        <taxon>Eukaryota</taxon>
        <taxon>Fungi</taxon>
        <taxon>Dikarya</taxon>
        <taxon>Ascomycota</taxon>
        <taxon>Saccharomycotina</taxon>
        <taxon>Saccharomycetes</taxon>
        <taxon>Ascoideaceae</taxon>
        <taxon>Ascoidea</taxon>
    </lineage>
</organism>
<dbReference type="InterPro" id="IPR022278">
    <property type="entry name" value="Pser_aminoTfrase"/>
</dbReference>
<proteinExistence type="inferred from homology"/>
<comment type="similarity">
    <text evidence="3">Belongs to the class-V pyridoxal-phosphate-dependent aminotransferase family. SerC subfamily.</text>
</comment>
<dbReference type="GO" id="GO:0005737">
    <property type="term" value="C:cytoplasm"/>
    <property type="evidence" value="ECO:0007669"/>
    <property type="project" value="TreeGrafter"/>
</dbReference>
<reference evidence="15" key="1">
    <citation type="submission" date="2016-05" db="EMBL/GenBank/DDBJ databases">
        <title>Comparative genomics of biotechnologically important yeasts.</title>
        <authorList>
            <consortium name="DOE Joint Genome Institute"/>
            <person name="Riley R."/>
            <person name="Haridas S."/>
            <person name="Wolfe K.H."/>
            <person name="Lopes M.R."/>
            <person name="Hittinger C.T."/>
            <person name="Goker M."/>
            <person name="Salamov A."/>
            <person name="Wisecaver J."/>
            <person name="Long T.M."/>
            <person name="Aerts A.L."/>
            <person name="Barry K."/>
            <person name="Choi C."/>
            <person name="Clum A."/>
            <person name="Coughlan A.Y."/>
            <person name="Deshpande S."/>
            <person name="Douglass A.P."/>
            <person name="Hanson S.J."/>
            <person name="Klenk H.-P."/>
            <person name="Labutti K."/>
            <person name="Lapidus A."/>
            <person name="Lindquist E."/>
            <person name="Lipzen A."/>
            <person name="Meier-Kolthoff J.P."/>
            <person name="Ohm R.A."/>
            <person name="Otillar R.P."/>
            <person name="Pangilinan J."/>
            <person name="Peng Y."/>
            <person name="Rokas A."/>
            <person name="Rosa C.A."/>
            <person name="Scheuner C."/>
            <person name="Sibirny A.A."/>
            <person name="Slot J.C."/>
            <person name="Stielow J.B."/>
            <person name="Sun H."/>
            <person name="Kurtzman C.P."/>
            <person name="Blackwell M."/>
            <person name="Grigoriev I.V."/>
            <person name="Jeffries T.W."/>
        </authorList>
    </citation>
    <scope>NUCLEOTIDE SEQUENCE [LARGE SCALE GENOMIC DNA]</scope>
    <source>
        <strain evidence="15">DSM 1968</strain>
    </source>
</reference>
<evidence type="ECO:0000256" key="12">
    <source>
        <dbReference type="RuleBase" id="RU004504"/>
    </source>
</evidence>
<gene>
    <name evidence="14" type="ORF">ASCRUDRAFT_81353</name>
</gene>
<dbReference type="InterPro" id="IPR000192">
    <property type="entry name" value="Aminotrans_V_dom"/>
</dbReference>
<evidence type="ECO:0000256" key="11">
    <source>
        <dbReference type="ARBA" id="ARBA00049007"/>
    </source>
</evidence>
<comment type="cofactor">
    <cofactor evidence="1 12">
        <name>pyridoxal 5'-phosphate</name>
        <dbReference type="ChEBI" id="CHEBI:597326"/>
    </cofactor>
</comment>
<dbReference type="InParanoid" id="A0A1D2VFC0"/>
<name>A0A1D2VFC0_9ASCO</name>
<dbReference type="FunFam" id="3.90.1150.10:FF:000006">
    <property type="entry name" value="Phosphoserine aminotransferase"/>
    <property type="match status" value="1"/>
</dbReference>
<keyword evidence="5 14" id="KW-0032">Aminotransferase</keyword>
<dbReference type="InterPro" id="IPR015422">
    <property type="entry name" value="PyrdxlP-dep_Trfase_small"/>
</dbReference>
<evidence type="ECO:0000256" key="2">
    <source>
        <dbReference type="ARBA" id="ARBA00005099"/>
    </source>
</evidence>
<dbReference type="GO" id="GO:0006564">
    <property type="term" value="P:L-serine biosynthetic process"/>
    <property type="evidence" value="ECO:0007669"/>
    <property type="project" value="UniProtKB-KW"/>
</dbReference>
<evidence type="ECO:0000256" key="10">
    <source>
        <dbReference type="ARBA" id="ARBA00047630"/>
    </source>
</evidence>
<keyword evidence="7 14" id="KW-0808">Transferase</keyword>
<dbReference type="Gene3D" id="3.90.1150.10">
    <property type="entry name" value="Aspartate Aminotransferase, domain 1"/>
    <property type="match status" value="1"/>
</dbReference>
<dbReference type="GO" id="GO:0030170">
    <property type="term" value="F:pyridoxal phosphate binding"/>
    <property type="evidence" value="ECO:0007669"/>
    <property type="project" value="TreeGrafter"/>
</dbReference>
<keyword evidence="6" id="KW-0028">Amino-acid biosynthesis</keyword>
<evidence type="ECO:0000256" key="5">
    <source>
        <dbReference type="ARBA" id="ARBA00022576"/>
    </source>
</evidence>
<dbReference type="EC" id="2.6.1.52" evidence="4"/>
<keyword evidence="15" id="KW-1185">Reference proteome</keyword>
<dbReference type="STRING" id="1344418.A0A1D2VFC0"/>
<accession>A0A1D2VFC0</accession>